<keyword evidence="2" id="KW-0732">Signal</keyword>
<keyword evidence="1" id="KW-0472">Membrane</keyword>
<feature type="chain" id="PRO_5043809985" evidence="2">
    <location>
        <begin position="21"/>
        <end position="91"/>
    </location>
</feature>
<accession>A0AAV8WCC9</accession>
<feature type="signal peptide" evidence="2">
    <location>
        <begin position="1"/>
        <end position="20"/>
    </location>
</feature>
<keyword evidence="4" id="KW-1185">Reference proteome</keyword>
<name>A0AAV8WCC9_9CUCU</name>
<keyword evidence="1" id="KW-0812">Transmembrane</keyword>
<evidence type="ECO:0000256" key="1">
    <source>
        <dbReference type="SAM" id="Phobius"/>
    </source>
</evidence>
<sequence>MQCKVLFILALCVAFPICSFQQYRPGNNIKGNEDLPKRREPSNWKAILIIVLSVLFVGAIIYGTSCFYVCQMYLSERTEKKYTKMDSIVHV</sequence>
<evidence type="ECO:0000313" key="4">
    <source>
        <dbReference type="Proteomes" id="UP001159042"/>
    </source>
</evidence>
<gene>
    <name evidence="3" type="ORF">NQ315_010409</name>
</gene>
<protein>
    <submittedName>
        <fullName evidence="3">Uncharacterized protein</fullName>
    </submittedName>
</protein>
<comment type="caution">
    <text evidence="3">The sequence shown here is derived from an EMBL/GenBank/DDBJ whole genome shotgun (WGS) entry which is preliminary data.</text>
</comment>
<evidence type="ECO:0000313" key="3">
    <source>
        <dbReference type="EMBL" id="KAJ8923827.1"/>
    </source>
</evidence>
<proteinExistence type="predicted"/>
<dbReference type="Proteomes" id="UP001159042">
    <property type="component" value="Unassembled WGS sequence"/>
</dbReference>
<dbReference type="EMBL" id="JANEYG010000004">
    <property type="protein sequence ID" value="KAJ8923827.1"/>
    <property type="molecule type" value="Genomic_DNA"/>
</dbReference>
<reference evidence="3 4" key="1">
    <citation type="journal article" date="2023" name="Insect Mol. Biol.">
        <title>Genome sequencing provides insights into the evolution of gene families encoding plant cell wall-degrading enzymes in longhorned beetles.</title>
        <authorList>
            <person name="Shin N.R."/>
            <person name="Okamura Y."/>
            <person name="Kirsch R."/>
            <person name="Pauchet Y."/>
        </authorList>
    </citation>
    <scope>NUCLEOTIDE SEQUENCE [LARGE SCALE GENOMIC DNA]</scope>
    <source>
        <strain evidence="3">EAD_L_NR</strain>
    </source>
</reference>
<dbReference type="AlphaFoldDB" id="A0AAV8WCC9"/>
<feature type="transmembrane region" description="Helical" evidence="1">
    <location>
        <begin position="44"/>
        <end position="70"/>
    </location>
</feature>
<evidence type="ECO:0000256" key="2">
    <source>
        <dbReference type="SAM" id="SignalP"/>
    </source>
</evidence>
<keyword evidence="1" id="KW-1133">Transmembrane helix</keyword>
<organism evidence="3 4">
    <name type="scientific">Exocentrus adspersus</name>
    <dbReference type="NCBI Taxonomy" id="1586481"/>
    <lineage>
        <taxon>Eukaryota</taxon>
        <taxon>Metazoa</taxon>
        <taxon>Ecdysozoa</taxon>
        <taxon>Arthropoda</taxon>
        <taxon>Hexapoda</taxon>
        <taxon>Insecta</taxon>
        <taxon>Pterygota</taxon>
        <taxon>Neoptera</taxon>
        <taxon>Endopterygota</taxon>
        <taxon>Coleoptera</taxon>
        <taxon>Polyphaga</taxon>
        <taxon>Cucujiformia</taxon>
        <taxon>Chrysomeloidea</taxon>
        <taxon>Cerambycidae</taxon>
        <taxon>Lamiinae</taxon>
        <taxon>Acanthocinini</taxon>
        <taxon>Exocentrus</taxon>
    </lineage>
</organism>